<reference evidence="2" key="2">
    <citation type="submission" date="2022-08" db="EMBL/GenBank/DDBJ databases">
        <authorList>
            <person name="Magnan C."/>
        </authorList>
    </citation>
    <scope>NUCLEOTIDE SEQUENCE</scope>
    <source>
        <strain evidence="2">NSP012P</strain>
    </source>
</reference>
<protein>
    <submittedName>
        <fullName evidence="2">Uncharacterized protein</fullName>
    </submittedName>
</protein>
<keyword evidence="1" id="KW-0812">Transmembrane</keyword>
<feature type="non-terminal residue" evidence="2">
    <location>
        <position position="1"/>
    </location>
</feature>
<organism evidence="2 3">
    <name type="scientific">Staphylococcus pettenkoferi</name>
    <dbReference type="NCBI Taxonomy" id="170573"/>
    <lineage>
        <taxon>Bacteria</taxon>
        <taxon>Bacillati</taxon>
        <taxon>Bacillota</taxon>
        <taxon>Bacilli</taxon>
        <taxon>Bacillales</taxon>
        <taxon>Staphylococcaceae</taxon>
        <taxon>Staphylococcus</taxon>
    </lineage>
</organism>
<accession>A0ABT4BNW6</accession>
<keyword evidence="3" id="KW-1185">Reference proteome</keyword>
<sequence length="293" mass="34452">NVKYFLHINVFKNLLCYIAFSKTFTILKGVVKLHVLVLFIETILVTIFMIGSMMGVFNNSISPWILVIFWVASIVILLGTIMIRRYSKGKYKKELTIYENSPNLHEKEYFYQSPLYIFDGIHIKVHGISDTIWTPYFNNNLQKWLSVFDIFPVYGVKLTSVDHTIILKRTKLWSLRPHYKVFIDEEEVGMLQMIRLLKGGIKQQTPYIFLSSNDTYKFSNPYFSTKTVITGKENNEILTAQRSFFDLGKNLVTRRRGEKHNIVIEANDTQIPYPHELWITLYIQVMINKQKEQ</sequence>
<keyword evidence="1" id="KW-1133">Transmembrane helix</keyword>
<feature type="transmembrane region" description="Helical" evidence="1">
    <location>
        <begin position="63"/>
        <end position="83"/>
    </location>
</feature>
<evidence type="ECO:0000313" key="2">
    <source>
        <dbReference type="EMBL" id="MCY1584372.1"/>
    </source>
</evidence>
<keyword evidence="1" id="KW-0472">Membrane</keyword>
<proteinExistence type="predicted"/>
<dbReference type="RefSeq" id="WP_268213882.1">
    <property type="nucleotide sequence ID" value="NZ_JANSKN010000039.1"/>
</dbReference>
<dbReference type="EMBL" id="JANSLD010000063">
    <property type="protein sequence ID" value="MCY1584372.1"/>
    <property type="molecule type" value="Genomic_DNA"/>
</dbReference>
<name>A0ABT4BNW6_9STAP</name>
<evidence type="ECO:0000313" key="3">
    <source>
        <dbReference type="Proteomes" id="UP001072952"/>
    </source>
</evidence>
<feature type="transmembrane region" description="Helical" evidence="1">
    <location>
        <begin position="35"/>
        <end position="57"/>
    </location>
</feature>
<reference evidence="2" key="1">
    <citation type="journal article" date="2022" name="Int. J. Mol. Sci.">
        <title>Phenotypic and Genotypic Virulence Characterisation of Staphylococcus pettenkoferi Strains Isolated from Human Bloodstream and Diabetic Foot Infections.</title>
        <authorList>
            <person name="Magnan C."/>
            <person name="Ahmad-Mansour N."/>
            <person name="Pouget C."/>
            <person name="Morsli M."/>
            <person name="Huc-Brandt S."/>
            <person name="Pantel A."/>
            <person name="Dunyach-Remy C."/>
            <person name="Sotto A."/>
            <person name="Molle V."/>
            <person name="Lavigne J.-P."/>
        </authorList>
    </citation>
    <scope>NUCLEOTIDE SEQUENCE</scope>
    <source>
        <strain evidence="2">NSP012P</strain>
    </source>
</reference>
<gene>
    <name evidence="2" type="ORF">NW133_12825</name>
</gene>
<comment type="caution">
    <text evidence="2">The sequence shown here is derived from an EMBL/GenBank/DDBJ whole genome shotgun (WGS) entry which is preliminary data.</text>
</comment>
<evidence type="ECO:0000256" key="1">
    <source>
        <dbReference type="SAM" id="Phobius"/>
    </source>
</evidence>
<dbReference type="Proteomes" id="UP001072952">
    <property type="component" value="Unassembled WGS sequence"/>
</dbReference>